<proteinExistence type="inferred from homology"/>
<comment type="function">
    <text evidence="7">Transfers the glycosyl residue from UDP-Glc to the non-reducing end of alpha-1,4-glucan.</text>
</comment>
<evidence type="ECO:0000256" key="1">
    <source>
        <dbReference type="ARBA" id="ARBA00004964"/>
    </source>
</evidence>
<keyword evidence="4 7" id="KW-0808">Transferase</keyword>
<gene>
    <name evidence="8" type="ORF">K435DRAFT_963979</name>
</gene>
<sequence length="259" mass="28740">MSVLAQASCTSIVFLAINRNSLSRTTDDAEDPILYQIRHVNLLNNLHDRVQIIFYSDFSNSNNQILGLDYEEFVQGCHLGVFSSYFEPWEHTPAEQCTVVFTGTRFLDGYSELSQPTSPVLVVSCKTSSSILIDSIGKPALKRAYTGQFYGPDEEPIVEVDGEEGLDHFDYGVGKMPAKPESTLTEGLGCNLLEQATTEEAVMAGRYIKKRKNTIHVPCVISSSSVSLGYERCRYTRAEVAFKSLSENDLQKADAALRN</sequence>
<comment type="similarity">
    <text evidence="2 7">Belongs to the glycosyltransferase 3 family.</text>
</comment>
<dbReference type="PANTHER" id="PTHR10176:SF3">
    <property type="entry name" value="GLYCOGEN [STARCH] SYNTHASE"/>
    <property type="match status" value="1"/>
</dbReference>
<dbReference type="Gene3D" id="3.40.50.2000">
    <property type="entry name" value="Glycogen Phosphorylase B"/>
    <property type="match status" value="1"/>
</dbReference>
<accession>A0A4S8MDD4</accession>
<protein>
    <recommendedName>
        <fullName evidence="7">Glycogen [starch] synthase</fullName>
        <ecNumber evidence="7">2.4.1.11</ecNumber>
    </recommendedName>
</protein>
<evidence type="ECO:0000256" key="5">
    <source>
        <dbReference type="ARBA" id="ARBA00023056"/>
    </source>
</evidence>
<keyword evidence="3 7" id="KW-0328">Glycosyltransferase</keyword>
<evidence type="ECO:0000256" key="2">
    <source>
        <dbReference type="ARBA" id="ARBA00010686"/>
    </source>
</evidence>
<dbReference type="OrthoDB" id="6335297at2759"/>
<evidence type="ECO:0000256" key="4">
    <source>
        <dbReference type="ARBA" id="ARBA00022679"/>
    </source>
</evidence>
<dbReference type="EC" id="2.4.1.11" evidence="7"/>
<dbReference type="Pfam" id="PF05693">
    <property type="entry name" value="Glycogen_syn"/>
    <property type="match status" value="1"/>
</dbReference>
<reference evidence="8 9" key="1">
    <citation type="journal article" date="2019" name="Nat. Ecol. Evol.">
        <title>Megaphylogeny resolves global patterns of mushroom evolution.</title>
        <authorList>
            <person name="Varga T."/>
            <person name="Krizsan K."/>
            <person name="Foldi C."/>
            <person name="Dima B."/>
            <person name="Sanchez-Garcia M."/>
            <person name="Sanchez-Ramirez S."/>
            <person name="Szollosi G.J."/>
            <person name="Szarkandi J.G."/>
            <person name="Papp V."/>
            <person name="Albert L."/>
            <person name="Andreopoulos W."/>
            <person name="Angelini C."/>
            <person name="Antonin V."/>
            <person name="Barry K.W."/>
            <person name="Bougher N.L."/>
            <person name="Buchanan P."/>
            <person name="Buyck B."/>
            <person name="Bense V."/>
            <person name="Catcheside P."/>
            <person name="Chovatia M."/>
            <person name="Cooper J."/>
            <person name="Damon W."/>
            <person name="Desjardin D."/>
            <person name="Finy P."/>
            <person name="Geml J."/>
            <person name="Haridas S."/>
            <person name="Hughes K."/>
            <person name="Justo A."/>
            <person name="Karasinski D."/>
            <person name="Kautmanova I."/>
            <person name="Kiss B."/>
            <person name="Kocsube S."/>
            <person name="Kotiranta H."/>
            <person name="LaButti K.M."/>
            <person name="Lechner B.E."/>
            <person name="Liimatainen K."/>
            <person name="Lipzen A."/>
            <person name="Lukacs Z."/>
            <person name="Mihaltcheva S."/>
            <person name="Morgado L.N."/>
            <person name="Niskanen T."/>
            <person name="Noordeloos M.E."/>
            <person name="Ohm R.A."/>
            <person name="Ortiz-Santana B."/>
            <person name="Ovrebo C."/>
            <person name="Racz N."/>
            <person name="Riley R."/>
            <person name="Savchenko A."/>
            <person name="Shiryaev A."/>
            <person name="Soop K."/>
            <person name="Spirin V."/>
            <person name="Szebenyi C."/>
            <person name="Tomsovsky M."/>
            <person name="Tulloss R.E."/>
            <person name="Uehling J."/>
            <person name="Grigoriev I.V."/>
            <person name="Vagvolgyi C."/>
            <person name="Papp T."/>
            <person name="Martin F.M."/>
            <person name="Miettinen O."/>
            <person name="Hibbett D.S."/>
            <person name="Nagy L.G."/>
        </authorList>
    </citation>
    <scope>NUCLEOTIDE SEQUENCE [LARGE SCALE GENOMIC DNA]</scope>
    <source>
        <strain evidence="8 9">CBS 962.96</strain>
    </source>
</reference>
<evidence type="ECO:0000256" key="6">
    <source>
        <dbReference type="ARBA" id="ARBA00047345"/>
    </source>
</evidence>
<organism evidence="8 9">
    <name type="scientific">Dendrothele bispora (strain CBS 962.96)</name>
    <dbReference type="NCBI Taxonomy" id="1314807"/>
    <lineage>
        <taxon>Eukaryota</taxon>
        <taxon>Fungi</taxon>
        <taxon>Dikarya</taxon>
        <taxon>Basidiomycota</taxon>
        <taxon>Agaricomycotina</taxon>
        <taxon>Agaricomycetes</taxon>
        <taxon>Agaricomycetidae</taxon>
        <taxon>Agaricales</taxon>
        <taxon>Agaricales incertae sedis</taxon>
        <taxon>Dendrothele</taxon>
    </lineage>
</organism>
<comment type="pathway">
    <text evidence="1 7">Glycan biosynthesis; glycogen biosynthesis.</text>
</comment>
<dbReference type="PANTHER" id="PTHR10176">
    <property type="entry name" value="GLYCOGEN SYNTHASE"/>
    <property type="match status" value="1"/>
</dbReference>
<dbReference type="GO" id="GO:0005737">
    <property type="term" value="C:cytoplasm"/>
    <property type="evidence" value="ECO:0007669"/>
    <property type="project" value="TreeGrafter"/>
</dbReference>
<dbReference type="GO" id="GO:0004373">
    <property type="term" value="F:alpha-1,4-glucan glucosyltransferase (UDP-glucose donor) activity"/>
    <property type="evidence" value="ECO:0007669"/>
    <property type="project" value="UniProtKB-EC"/>
</dbReference>
<dbReference type="GO" id="GO:0005978">
    <property type="term" value="P:glycogen biosynthetic process"/>
    <property type="evidence" value="ECO:0007669"/>
    <property type="project" value="UniProtKB-UniPathway"/>
</dbReference>
<keyword evidence="5 7" id="KW-0320">Glycogen biosynthesis</keyword>
<evidence type="ECO:0000256" key="3">
    <source>
        <dbReference type="ARBA" id="ARBA00022676"/>
    </source>
</evidence>
<dbReference type="InterPro" id="IPR008631">
    <property type="entry name" value="Glycogen_synth"/>
</dbReference>
<evidence type="ECO:0000256" key="7">
    <source>
        <dbReference type="RuleBase" id="RU363104"/>
    </source>
</evidence>
<dbReference type="EMBL" id="ML179102">
    <property type="protein sequence ID" value="THV00563.1"/>
    <property type="molecule type" value="Genomic_DNA"/>
</dbReference>
<comment type="catalytic activity">
    <reaction evidence="6">
        <text>[(1-&gt;4)-alpha-D-glucosyl](n) + UDP-alpha-D-glucose = [(1-&gt;4)-alpha-D-glucosyl](n+1) + UDP + H(+)</text>
        <dbReference type="Rhea" id="RHEA:18549"/>
        <dbReference type="Rhea" id="RHEA-COMP:9584"/>
        <dbReference type="Rhea" id="RHEA-COMP:9587"/>
        <dbReference type="ChEBI" id="CHEBI:15378"/>
        <dbReference type="ChEBI" id="CHEBI:15444"/>
        <dbReference type="ChEBI" id="CHEBI:58223"/>
        <dbReference type="ChEBI" id="CHEBI:58885"/>
        <dbReference type="EC" id="2.4.1.11"/>
    </reaction>
    <physiologicalReaction direction="left-to-right" evidence="6">
        <dbReference type="Rhea" id="RHEA:18550"/>
    </physiologicalReaction>
</comment>
<dbReference type="UniPathway" id="UPA00164"/>
<name>A0A4S8MDD4_DENBC</name>
<evidence type="ECO:0000313" key="8">
    <source>
        <dbReference type="EMBL" id="THV00563.1"/>
    </source>
</evidence>
<keyword evidence="9" id="KW-1185">Reference proteome</keyword>
<evidence type="ECO:0000313" key="9">
    <source>
        <dbReference type="Proteomes" id="UP000297245"/>
    </source>
</evidence>
<dbReference type="AlphaFoldDB" id="A0A4S8MDD4"/>
<dbReference type="Proteomes" id="UP000297245">
    <property type="component" value="Unassembled WGS sequence"/>
</dbReference>